<dbReference type="CDD" id="cd05402">
    <property type="entry name" value="NT_PAP_TUTase"/>
    <property type="match status" value="1"/>
</dbReference>
<name>A0AAD9VDB6_ACRCE</name>
<dbReference type="Pfam" id="PF22600">
    <property type="entry name" value="MTPAP-like_central"/>
    <property type="match status" value="1"/>
</dbReference>
<sequence>MAVAKGNVWCDVCGVSLPSAALLPTHNKGKKHQRFLNLRKERELACKKSIYVRGFQNSGMIEDELTDYFNAYGEVSKVFLDKDKGVFAIVEMTDEESVSSILQQKTLPLLGGKRLIVKERSVNKDSLCSALPRPKINKPRKDSRPHPYTQQWQNAQMAAFVSEELAKKLRSSVYKIDEQINLLMEEFCLTEEDVKLRGLVCQLLKEVFLEVYSSASVVPFGSTVSGAGWKGSDLDICLLTDDPSDAVDLDFSVVIDTLRSFAPGCVNIIPVLSAKCPLIKFKHQPSDLACDLSINNRLGVANSELLRCYMSLDPRIPQLIFIVKAWAKAKGLSVYRQLSNYALTVLVLYFLQIQVPPVIPSLQQGFSAWIKKETDEHYASCIYLEPQPIDSWDCSFFKDFSRLMPSINAKSVGQLLEEFFLFFSTEFDSSKFVVSIRTGRTTTISTILEELRVVKSVNTEDHLPDFGEKNNKETCSSSESDLMSVENFKERVPGALKNCSSNADSGTKHGKQVQFKVSALIVQDPFELTHNLTQNIPESSYKCIMDLMKDAYKICKNLNNMSGNANHQTTLLELLTVHKTAKKRKGTNSHSFFVAHQQSEDEVLCPMGLSSTADVFHFILGNLEREFGIKCERRSSAKKQRSENNDSEALSQVTQLHVMPQDSWDPALQIQECTADVGKSQNDEQTGERNGGDIDKIAEDFSAICTAFENTWTHSRKERRKSRQFHKLTSDIPNEKCMLIDNSQKQQREAAKSCNVVKCGQTSCITQSSPQSGCSKKCNASSPILVFELKVNSSSQAACVPGCIISVEHVESEEFQLFGNFFTAYKDYLTGLVEKHTKS</sequence>
<dbReference type="InterPro" id="IPR035979">
    <property type="entry name" value="RBD_domain_sf"/>
</dbReference>
<comment type="catalytic activity">
    <reaction evidence="15">
        <text>RNA(n) + UTP = RNA(n)-3'-uridine ribonucleotide + diphosphate</text>
        <dbReference type="Rhea" id="RHEA:14785"/>
        <dbReference type="Rhea" id="RHEA-COMP:14527"/>
        <dbReference type="Rhea" id="RHEA-COMP:17348"/>
        <dbReference type="ChEBI" id="CHEBI:33019"/>
        <dbReference type="ChEBI" id="CHEBI:46398"/>
        <dbReference type="ChEBI" id="CHEBI:140395"/>
        <dbReference type="ChEBI" id="CHEBI:173116"/>
        <dbReference type="EC" id="2.7.7.52"/>
    </reaction>
</comment>
<dbReference type="GO" id="GO:0046872">
    <property type="term" value="F:metal ion binding"/>
    <property type="evidence" value="ECO:0007669"/>
    <property type="project" value="UniProtKB-KW"/>
</dbReference>
<dbReference type="InterPro" id="IPR013087">
    <property type="entry name" value="Znf_C2H2_type"/>
</dbReference>
<dbReference type="Gene3D" id="3.30.160.60">
    <property type="entry name" value="Classic Zinc Finger"/>
    <property type="match status" value="1"/>
</dbReference>
<feature type="domain" description="RRM" evidence="17">
    <location>
        <begin position="48"/>
        <end position="122"/>
    </location>
</feature>
<keyword evidence="7" id="KW-0479">Metal-binding</keyword>
<comment type="caution">
    <text evidence="18">The sequence shown here is derived from an EMBL/GenBank/DDBJ whole genome shotgun (WGS) entry which is preliminary data.</text>
</comment>
<dbReference type="PANTHER" id="PTHR12271">
    <property type="entry name" value="POLY A POLYMERASE CID PAP -RELATED"/>
    <property type="match status" value="1"/>
</dbReference>
<evidence type="ECO:0000256" key="13">
    <source>
        <dbReference type="ARBA" id="ARBA00045789"/>
    </source>
</evidence>
<dbReference type="PANTHER" id="PTHR12271:SF127">
    <property type="entry name" value="SPECKLE TARGETED PIP5K1A-REGULATED POLY(A) POLYMERASE"/>
    <property type="match status" value="1"/>
</dbReference>
<evidence type="ECO:0000256" key="15">
    <source>
        <dbReference type="ARBA" id="ARBA00049105"/>
    </source>
</evidence>
<comment type="subunit">
    <text evidence="14">Associates with the cleavage and polyadenylation specificity factor (CPSF) complex. Interacts with CPSF1 and CPSF3; the interaction is direct. Interacts with PIP5K1A.</text>
</comment>
<dbReference type="InterPro" id="IPR012677">
    <property type="entry name" value="Nucleotide-bd_a/b_plait_sf"/>
</dbReference>
<evidence type="ECO:0000259" key="17">
    <source>
        <dbReference type="PROSITE" id="PS50102"/>
    </source>
</evidence>
<comment type="cofactor">
    <cofactor evidence="2">
        <name>Mg(2+)</name>
        <dbReference type="ChEBI" id="CHEBI:18420"/>
    </cofactor>
</comment>
<gene>
    <name evidence="18" type="ORF">P5673_004952</name>
</gene>
<evidence type="ECO:0000256" key="3">
    <source>
        <dbReference type="ARBA" id="ARBA00012472"/>
    </source>
</evidence>
<keyword evidence="19" id="KW-1185">Reference proteome</keyword>
<keyword evidence="8" id="KW-0547">Nucleotide-binding</keyword>
<dbReference type="GO" id="GO:1990817">
    <property type="term" value="F:poly(A) RNA polymerase activity"/>
    <property type="evidence" value="ECO:0007669"/>
    <property type="project" value="TreeGrafter"/>
</dbReference>
<evidence type="ECO:0000256" key="7">
    <source>
        <dbReference type="ARBA" id="ARBA00022723"/>
    </source>
</evidence>
<dbReference type="SUPFAM" id="SSF57667">
    <property type="entry name" value="beta-beta-alpha zinc fingers"/>
    <property type="match status" value="1"/>
</dbReference>
<dbReference type="InterPro" id="IPR036236">
    <property type="entry name" value="Znf_C2H2_sf"/>
</dbReference>
<keyword evidence="5" id="KW-0808">Transferase</keyword>
<organism evidence="18 19">
    <name type="scientific">Acropora cervicornis</name>
    <name type="common">Staghorn coral</name>
    <dbReference type="NCBI Taxonomy" id="6130"/>
    <lineage>
        <taxon>Eukaryota</taxon>
        <taxon>Metazoa</taxon>
        <taxon>Cnidaria</taxon>
        <taxon>Anthozoa</taxon>
        <taxon>Hexacorallia</taxon>
        <taxon>Scleractinia</taxon>
        <taxon>Astrocoeniina</taxon>
        <taxon>Acroporidae</taxon>
        <taxon>Acropora</taxon>
    </lineage>
</organism>
<dbReference type="Pfam" id="PF12874">
    <property type="entry name" value="zf-met"/>
    <property type="match status" value="1"/>
</dbReference>
<dbReference type="GO" id="GO:0003723">
    <property type="term" value="F:RNA binding"/>
    <property type="evidence" value="ECO:0007669"/>
    <property type="project" value="UniProtKB-UniRule"/>
</dbReference>
<evidence type="ECO:0000256" key="10">
    <source>
        <dbReference type="ARBA" id="ARBA00022842"/>
    </source>
</evidence>
<proteinExistence type="predicted"/>
<evidence type="ECO:0000256" key="16">
    <source>
        <dbReference type="PROSITE-ProRule" id="PRU00176"/>
    </source>
</evidence>
<reference evidence="18" key="2">
    <citation type="journal article" date="2023" name="Science">
        <title>Genomic signatures of disease resistance in endangered staghorn corals.</title>
        <authorList>
            <person name="Vollmer S.V."/>
            <person name="Selwyn J.D."/>
            <person name="Despard B.A."/>
            <person name="Roesel C.L."/>
        </authorList>
    </citation>
    <scope>NUCLEOTIDE SEQUENCE</scope>
    <source>
        <strain evidence="18">K2</strain>
    </source>
</reference>
<evidence type="ECO:0000256" key="8">
    <source>
        <dbReference type="ARBA" id="ARBA00022741"/>
    </source>
</evidence>
<evidence type="ECO:0000256" key="4">
    <source>
        <dbReference type="ARBA" id="ARBA00021679"/>
    </source>
</evidence>
<evidence type="ECO:0000256" key="2">
    <source>
        <dbReference type="ARBA" id="ARBA00001946"/>
    </source>
</evidence>
<dbReference type="InterPro" id="IPR043519">
    <property type="entry name" value="NT_sf"/>
</dbReference>
<comment type="cofactor">
    <cofactor evidence="1">
        <name>Mn(2+)</name>
        <dbReference type="ChEBI" id="CHEBI:29035"/>
    </cofactor>
</comment>
<dbReference type="SUPFAM" id="SSF81631">
    <property type="entry name" value="PAP/OAS1 substrate-binding domain"/>
    <property type="match status" value="1"/>
</dbReference>
<dbReference type="GO" id="GO:0050265">
    <property type="term" value="F:RNA uridylyltransferase activity"/>
    <property type="evidence" value="ECO:0007669"/>
    <property type="project" value="UniProtKB-EC"/>
</dbReference>
<accession>A0AAD9VDB6</accession>
<evidence type="ECO:0000256" key="6">
    <source>
        <dbReference type="ARBA" id="ARBA00022695"/>
    </source>
</evidence>
<comment type="function">
    <text evidence="13">Poly(A) polymerase that creates the 3'-poly(A) tail of specific pre-mRNAs. Localizes to nuclear speckles together with PIP5K1A and mediates polyadenylation of a select set of mRNAs, such as HMOX1. In addition to polyadenylation, it is also required for the 3'-end cleavage of pre-mRNAs: binds to the 3'UTR of targeted pre-mRNAs and promotes the recruitment and assembly of the CPSF complex on the 3'UTR of pre-mRNAs. In addition to adenylyltransferase activity, also has uridylyltransferase activity. However, the ATP ratio is higher than UTP in cells, suggesting that it functions primarily as a poly(A) polymerase. Acts as a specific terminal uridylyltransferase for U6 snRNA in vitro: responsible for a controlled elongation reaction that results in the restoration of the four 3'-terminal UMP-residues found in newly transcribed U6 snRNA. Not involved in replication-dependent histone mRNA degradation.</text>
</comment>
<keyword evidence="10" id="KW-0460">Magnesium</keyword>
<dbReference type="Proteomes" id="UP001249851">
    <property type="component" value="Unassembled WGS sequence"/>
</dbReference>
<evidence type="ECO:0000313" key="19">
    <source>
        <dbReference type="Proteomes" id="UP001249851"/>
    </source>
</evidence>
<dbReference type="SUPFAM" id="SSF54928">
    <property type="entry name" value="RNA-binding domain, RBD"/>
    <property type="match status" value="1"/>
</dbReference>
<dbReference type="Gene3D" id="1.10.1410.10">
    <property type="match status" value="1"/>
</dbReference>
<reference evidence="18" key="1">
    <citation type="journal article" date="2023" name="G3 (Bethesda)">
        <title>Whole genome assembly and annotation of the endangered Caribbean coral Acropora cervicornis.</title>
        <authorList>
            <person name="Selwyn J.D."/>
            <person name="Vollmer S.V."/>
        </authorList>
    </citation>
    <scope>NUCLEOTIDE SEQUENCE</scope>
    <source>
        <strain evidence="18">K2</strain>
    </source>
</reference>
<dbReference type="GO" id="GO:0031123">
    <property type="term" value="P:RNA 3'-end processing"/>
    <property type="evidence" value="ECO:0007669"/>
    <property type="project" value="TreeGrafter"/>
</dbReference>
<dbReference type="InterPro" id="IPR000504">
    <property type="entry name" value="RRM_dom"/>
</dbReference>
<evidence type="ECO:0000256" key="9">
    <source>
        <dbReference type="ARBA" id="ARBA00022840"/>
    </source>
</evidence>
<evidence type="ECO:0000256" key="1">
    <source>
        <dbReference type="ARBA" id="ARBA00001936"/>
    </source>
</evidence>
<dbReference type="InterPro" id="IPR002058">
    <property type="entry name" value="PAP_assoc"/>
</dbReference>
<keyword evidence="6" id="KW-0548">Nucleotidyltransferase</keyword>
<evidence type="ECO:0000313" key="18">
    <source>
        <dbReference type="EMBL" id="KAK2570184.1"/>
    </source>
</evidence>
<keyword evidence="16" id="KW-0694">RNA-binding</keyword>
<dbReference type="Pfam" id="PF00076">
    <property type="entry name" value="RRM_1"/>
    <property type="match status" value="1"/>
</dbReference>
<dbReference type="InterPro" id="IPR054708">
    <property type="entry name" value="MTPAP-like_central"/>
</dbReference>
<evidence type="ECO:0000256" key="5">
    <source>
        <dbReference type="ARBA" id="ARBA00022679"/>
    </source>
</evidence>
<dbReference type="SMART" id="SM00360">
    <property type="entry name" value="RRM"/>
    <property type="match status" value="1"/>
</dbReference>
<keyword evidence="9" id="KW-0067">ATP-binding</keyword>
<dbReference type="Pfam" id="PF03828">
    <property type="entry name" value="PAP_assoc"/>
    <property type="match status" value="1"/>
</dbReference>
<dbReference type="SUPFAM" id="SSF81301">
    <property type="entry name" value="Nucleotidyltransferase"/>
    <property type="match status" value="1"/>
</dbReference>
<evidence type="ECO:0000256" key="12">
    <source>
        <dbReference type="ARBA" id="ARBA00033036"/>
    </source>
</evidence>
<protein>
    <recommendedName>
        <fullName evidence="4">Speckle targeted PIP5K1A-regulated poly(A) polymerase</fullName>
        <ecNumber evidence="3">2.7.7.52</ecNumber>
    </recommendedName>
    <alternativeName>
        <fullName evidence="11">RNA-binding motif protein 21</fullName>
    </alternativeName>
    <alternativeName>
        <fullName evidence="12">U6 snRNA-specific terminal uridylyltransferase 1</fullName>
    </alternativeName>
</protein>
<dbReference type="EC" id="2.7.7.52" evidence="3"/>
<dbReference type="Gene3D" id="3.30.70.330">
    <property type="match status" value="1"/>
</dbReference>
<dbReference type="PROSITE" id="PS50102">
    <property type="entry name" value="RRM"/>
    <property type="match status" value="1"/>
</dbReference>
<dbReference type="Gene3D" id="3.30.460.10">
    <property type="entry name" value="Beta Polymerase, domain 2"/>
    <property type="match status" value="1"/>
</dbReference>
<dbReference type="AlphaFoldDB" id="A0AAD9VDB6"/>
<dbReference type="GO" id="GO:0005524">
    <property type="term" value="F:ATP binding"/>
    <property type="evidence" value="ECO:0007669"/>
    <property type="project" value="UniProtKB-KW"/>
</dbReference>
<evidence type="ECO:0000256" key="14">
    <source>
        <dbReference type="ARBA" id="ARBA00046411"/>
    </source>
</evidence>
<dbReference type="EMBL" id="JARQWQ010000008">
    <property type="protein sequence ID" value="KAK2570184.1"/>
    <property type="molecule type" value="Genomic_DNA"/>
</dbReference>
<evidence type="ECO:0000256" key="11">
    <source>
        <dbReference type="ARBA" id="ARBA00030790"/>
    </source>
</evidence>